<sequence>MPFLCYDAADSLIHAGRCSAEEWVRLQSGWRALGLRMTCCPAAAIPVTLETGTRFFRHHLGEDCGSEGESVEHQAAKAEAAIAAAEAGWTVQVEGQGFAPSGEEWRADVLCERGEERVAVEIQMSRQSLDEYARRQALYAASGVRGMWLVGHAGFDRRWATAELPAIHIEFDGLKASAALGQRSVLRQPLGEFVKEYLAGRWYCRRPLKVPAVLIPELTACLDCGRAIRAGRVIAAFPGEADDRYPSRPIFSWYGGYHKDEPLKDAAWEQNGIIALEEQAEKCPYCRGRLAPVRYGPEAMLKGQHPISSRHGTIRLDASGWWRTGEPLLPRGWVTRRRPATGRALSVAEIIKKQDDKLPDNLRQPMRHRRRACQALLSAIDGLTDWESSEGRWRDSPEGRWLPDVVVEETMPNQGGRRIAYFLALGEEALESRRKHALLAKAAGFEALLLNPTSRLQQFTDHPTEIVVEYGDEPSVTLAGTRMPLERFAADFVRSQWVQRTYVTVPYSSIPEAASCPSCGRTGTTARHVALHFGEADIAFGDDVVVLPISALSSRAVYPIGRRHTGGALSRYCVCGANMTSNLPSEVVIADYSDIQVRNGRMSMYVGPWVRRGSVPTMPEALGVAEGSGGWTPDDWLRHVARIAPPPEHDALMFRHAALGAIEQGARAAAGIVDVMHVEDGVVLVRNRSEVTAVALLSTMPGSGADDRVRAEIEALSALVKKAGVTDTYWFSPLPHLPHREHRFPVVSIGQDEQGMWAAPTHDGMVMPLDGFVAGLLDGEWENVGTLDLAVVLVPEQVRCACGEVSIITPWCAATPVGRHVPTFAPTLGAKGAGTVSIVDSETLRARAHRHLKVVPYVERPDGTVAQPCRRCGRDLLSALTPETLLKRWAGAGSGQGVKRVSVNRWCRVGEAILVQPWLVAGKPSTTRQSVEEWLSKTAPQQALF</sequence>
<proteinExistence type="predicted"/>
<keyword evidence="3" id="KW-1185">Reference proteome</keyword>
<accession>A0A9W7NJC6</accession>
<organism evidence="2 3">
    <name type="scientific">Roseomonas genomospecies 6</name>
    <dbReference type="NCBI Taxonomy" id="214106"/>
    <lineage>
        <taxon>Bacteria</taxon>
        <taxon>Pseudomonadati</taxon>
        <taxon>Pseudomonadota</taxon>
        <taxon>Alphaproteobacteria</taxon>
        <taxon>Acetobacterales</taxon>
        <taxon>Roseomonadaceae</taxon>
        <taxon>Roseomonas</taxon>
    </lineage>
</organism>
<protein>
    <recommendedName>
        <fullName evidence="1">Competence protein CoiA nuclease-like domain-containing protein</fullName>
    </recommendedName>
</protein>
<dbReference type="InterPro" id="IPR010330">
    <property type="entry name" value="CoiA_nuc"/>
</dbReference>
<dbReference type="RefSeq" id="WP_149469452.1">
    <property type="nucleotide sequence ID" value="NZ_QOKW01000009.1"/>
</dbReference>
<name>A0A9W7NJC6_9PROT</name>
<evidence type="ECO:0000259" key="1">
    <source>
        <dbReference type="Pfam" id="PF06054"/>
    </source>
</evidence>
<dbReference type="EMBL" id="QOKW01000009">
    <property type="protein sequence ID" value="KAA0680352.1"/>
    <property type="molecule type" value="Genomic_DNA"/>
</dbReference>
<reference evidence="2 3" key="1">
    <citation type="submission" date="2018-07" db="EMBL/GenBank/DDBJ databases">
        <title>Genome sequence of Azospirillum sp. ATCC 49961.</title>
        <authorList>
            <person name="Sant'Anna F.H."/>
            <person name="Baldani J.I."/>
            <person name="Zilli J.E."/>
            <person name="Reis V.M."/>
            <person name="Hartmann A."/>
            <person name="Cruz L."/>
            <person name="de Souza E.M."/>
            <person name="de Oliveira Pedrosa F."/>
            <person name="Passaglia L.M.P."/>
        </authorList>
    </citation>
    <scope>NUCLEOTIDE SEQUENCE [LARGE SCALE GENOMIC DNA]</scope>
    <source>
        <strain evidence="2 3">ATCC 49961</strain>
    </source>
</reference>
<feature type="domain" description="Competence protein CoiA nuclease-like" evidence="1">
    <location>
        <begin position="69"/>
        <end position="159"/>
    </location>
</feature>
<dbReference type="Pfam" id="PF06054">
    <property type="entry name" value="CoiA_nuc"/>
    <property type="match status" value="1"/>
</dbReference>
<evidence type="ECO:0000313" key="3">
    <source>
        <dbReference type="Proteomes" id="UP000480854"/>
    </source>
</evidence>
<comment type="caution">
    <text evidence="2">The sequence shown here is derived from an EMBL/GenBank/DDBJ whole genome shotgun (WGS) entry which is preliminary data.</text>
</comment>
<gene>
    <name evidence="2" type="ORF">DS843_13645</name>
</gene>
<dbReference type="AlphaFoldDB" id="A0A9W7NJC6"/>
<dbReference type="OrthoDB" id="8012056at2"/>
<evidence type="ECO:0000313" key="2">
    <source>
        <dbReference type="EMBL" id="KAA0680352.1"/>
    </source>
</evidence>
<dbReference type="Proteomes" id="UP000480854">
    <property type="component" value="Unassembled WGS sequence"/>
</dbReference>